<organism evidence="9 10">
    <name type="scientific">Candidatus Flavonifractor merdipullorum</name>
    <dbReference type="NCBI Taxonomy" id="2838590"/>
    <lineage>
        <taxon>Bacteria</taxon>
        <taxon>Bacillati</taxon>
        <taxon>Bacillota</taxon>
        <taxon>Clostridia</taxon>
        <taxon>Eubacteriales</taxon>
        <taxon>Oscillospiraceae</taxon>
        <taxon>Flavonifractor</taxon>
    </lineage>
</organism>
<feature type="transmembrane region" description="Helical" evidence="8">
    <location>
        <begin position="40"/>
        <end position="61"/>
    </location>
</feature>
<feature type="transmembrane region" description="Helical" evidence="8">
    <location>
        <begin position="171"/>
        <end position="188"/>
    </location>
</feature>
<dbReference type="PANTHER" id="PTHR20855">
    <property type="entry name" value="ADIPOR/PROGESTIN RECEPTOR-RELATED"/>
    <property type="match status" value="1"/>
</dbReference>
<evidence type="ECO:0000313" key="9">
    <source>
        <dbReference type="EMBL" id="HIW94305.1"/>
    </source>
</evidence>
<comment type="subcellular location">
    <subcellularLocation>
        <location evidence="1">Cell membrane</location>
        <topology evidence="1">Multi-pass membrane protein</topology>
    </subcellularLocation>
</comment>
<comment type="similarity">
    <text evidence="2">Belongs to the UPF0073 (Hly-III) family.</text>
</comment>
<evidence type="ECO:0000256" key="2">
    <source>
        <dbReference type="ARBA" id="ARBA00008488"/>
    </source>
</evidence>
<feature type="transmembrane region" description="Helical" evidence="8">
    <location>
        <begin position="136"/>
        <end position="159"/>
    </location>
</feature>
<dbReference type="InterPro" id="IPR005744">
    <property type="entry name" value="Hy-lIII"/>
</dbReference>
<feature type="binding site" evidence="7">
    <location>
        <position position="229"/>
    </location>
    <ligand>
        <name>Zn(2+)</name>
        <dbReference type="ChEBI" id="CHEBI:29105"/>
    </ligand>
</feature>
<evidence type="ECO:0000256" key="5">
    <source>
        <dbReference type="ARBA" id="ARBA00022989"/>
    </source>
</evidence>
<evidence type="ECO:0000256" key="8">
    <source>
        <dbReference type="SAM" id="Phobius"/>
    </source>
</evidence>
<sequence>MNNEQALHRTFWYRNAYRPTARRRPPEEKGRNPYDGLRPWSAITHGVGAVLAVIGTAALLAKSAALGLDGWHVVSFLIYGLSMIGLYTASTLYHCVNTSVKGRIALRKYDHSSIFLLIAGSYTPICLVALRTVGAWGWGILAVIWGLAILGITTSLLWINAPRWVTSGLSLFMGWLSVLAIYPLLQVLPIEGFLWLLAGGILYSVGGVLYAVKWPGRNNPRFGCHEIFHVFIVLGSICHFFLMYHVITTL</sequence>
<dbReference type="InterPro" id="IPR004254">
    <property type="entry name" value="AdipoR/HlyIII-related"/>
</dbReference>
<dbReference type="NCBIfam" id="TIGR01065">
    <property type="entry name" value="hlyIII"/>
    <property type="match status" value="1"/>
</dbReference>
<keyword evidence="3" id="KW-1003">Cell membrane</keyword>
<evidence type="ECO:0000313" key="10">
    <source>
        <dbReference type="Proteomes" id="UP000824192"/>
    </source>
</evidence>
<feature type="transmembrane region" description="Helical" evidence="8">
    <location>
        <begin position="73"/>
        <end position="93"/>
    </location>
</feature>
<feature type="transmembrane region" description="Helical" evidence="8">
    <location>
        <begin position="227"/>
        <end position="247"/>
    </location>
</feature>
<proteinExistence type="inferred from homology"/>
<keyword evidence="7" id="KW-0862">Zinc</keyword>
<reference evidence="9" key="2">
    <citation type="submission" date="2021-04" db="EMBL/GenBank/DDBJ databases">
        <authorList>
            <person name="Gilroy R."/>
        </authorList>
    </citation>
    <scope>NUCLEOTIDE SEQUENCE</scope>
    <source>
        <strain evidence="9">ChiGjej6B6-1540</strain>
    </source>
</reference>
<dbReference type="GO" id="GO:0046872">
    <property type="term" value="F:metal ion binding"/>
    <property type="evidence" value="ECO:0007669"/>
    <property type="project" value="UniProtKB-KW"/>
</dbReference>
<dbReference type="AlphaFoldDB" id="A0A9D1UPS8"/>
<gene>
    <name evidence="9" type="ORF">H9868_07175</name>
</gene>
<accession>A0A9D1UPS8</accession>
<protein>
    <submittedName>
        <fullName evidence="9">Hemolysin III family protein</fullName>
    </submittedName>
</protein>
<dbReference type="GO" id="GO:0005886">
    <property type="term" value="C:plasma membrane"/>
    <property type="evidence" value="ECO:0007669"/>
    <property type="project" value="UniProtKB-SubCell"/>
</dbReference>
<dbReference type="PANTHER" id="PTHR20855:SF3">
    <property type="entry name" value="LD03007P"/>
    <property type="match status" value="1"/>
</dbReference>
<dbReference type="GO" id="GO:0140911">
    <property type="term" value="F:pore-forming activity"/>
    <property type="evidence" value="ECO:0007669"/>
    <property type="project" value="InterPro"/>
</dbReference>
<keyword evidence="6 8" id="KW-0472">Membrane</keyword>
<comment type="caution">
    <text evidence="9">The sequence shown here is derived from an EMBL/GenBank/DDBJ whole genome shotgun (WGS) entry which is preliminary data.</text>
</comment>
<feature type="transmembrane region" description="Helical" evidence="8">
    <location>
        <begin position="114"/>
        <end position="130"/>
    </location>
</feature>
<evidence type="ECO:0000256" key="6">
    <source>
        <dbReference type="ARBA" id="ARBA00023136"/>
    </source>
</evidence>
<keyword evidence="5 8" id="KW-1133">Transmembrane helix</keyword>
<evidence type="ECO:0000256" key="4">
    <source>
        <dbReference type="ARBA" id="ARBA00022692"/>
    </source>
</evidence>
<reference evidence="9" key="1">
    <citation type="journal article" date="2021" name="PeerJ">
        <title>Extensive microbial diversity within the chicken gut microbiome revealed by metagenomics and culture.</title>
        <authorList>
            <person name="Gilroy R."/>
            <person name="Ravi A."/>
            <person name="Getino M."/>
            <person name="Pursley I."/>
            <person name="Horton D.L."/>
            <person name="Alikhan N.F."/>
            <person name="Baker D."/>
            <person name="Gharbi K."/>
            <person name="Hall N."/>
            <person name="Watson M."/>
            <person name="Adriaenssens E.M."/>
            <person name="Foster-Nyarko E."/>
            <person name="Jarju S."/>
            <person name="Secka A."/>
            <person name="Antonio M."/>
            <person name="Oren A."/>
            <person name="Chaudhuri R.R."/>
            <person name="La Ragione R."/>
            <person name="Hildebrand F."/>
            <person name="Pallen M.J."/>
        </authorList>
    </citation>
    <scope>NUCLEOTIDE SEQUENCE</scope>
    <source>
        <strain evidence="9">ChiGjej6B6-1540</strain>
    </source>
</reference>
<evidence type="ECO:0000256" key="7">
    <source>
        <dbReference type="PIRSR" id="PIRSR604254-1"/>
    </source>
</evidence>
<dbReference type="Proteomes" id="UP000824192">
    <property type="component" value="Unassembled WGS sequence"/>
</dbReference>
<feature type="binding site" evidence="7">
    <location>
        <position position="225"/>
    </location>
    <ligand>
        <name>Zn(2+)</name>
        <dbReference type="ChEBI" id="CHEBI:29105"/>
    </ligand>
</feature>
<dbReference type="Pfam" id="PF03006">
    <property type="entry name" value="HlyIII"/>
    <property type="match status" value="1"/>
</dbReference>
<dbReference type="EMBL" id="DXGA01000153">
    <property type="protein sequence ID" value="HIW94305.1"/>
    <property type="molecule type" value="Genomic_DNA"/>
</dbReference>
<keyword evidence="7" id="KW-0479">Metal-binding</keyword>
<feature type="binding site" evidence="7">
    <location>
        <position position="94"/>
    </location>
    <ligand>
        <name>Zn(2+)</name>
        <dbReference type="ChEBI" id="CHEBI:29105"/>
    </ligand>
</feature>
<feature type="transmembrane region" description="Helical" evidence="8">
    <location>
        <begin position="194"/>
        <end position="215"/>
    </location>
</feature>
<evidence type="ECO:0000256" key="1">
    <source>
        <dbReference type="ARBA" id="ARBA00004651"/>
    </source>
</evidence>
<evidence type="ECO:0000256" key="3">
    <source>
        <dbReference type="ARBA" id="ARBA00022475"/>
    </source>
</evidence>
<keyword evidence="4 8" id="KW-0812">Transmembrane</keyword>
<name>A0A9D1UPS8_9FIRM</name>